<evidence type="ECO:0000256" key="1">
    <source>
        <dbReference type="SAM" id="MobiDB-lite"/>
    </source>
</evidence>
<accession>A0A6L2KKH8</accession>
<dbReference type="AlphaFoldDB" id="A0A6L2KKH8"/>
<dbReference type="EMBL" id="BKCJ010002408">
    <property type="protein sequence ID" value="GEU48354.1"/>
    <property type="molecule type" value="Genomic_DNA"/>
</dbReference>
<organism evidence="2">
    <name type="scientific">Tanacetum cinerariifolium</name>
    <name type="common">Dalmatian daisy</name>
    <name type="synonym">Chrysanthemum cinerariifolium</name>
    <dbReference type="NCBI Taxonomy" id="118510"/>
    <lineage>
        <taxon>Eukaryota</taxon>
        <taxon>Viridiplantae</taxon>
        <taxon>Streptophyta</taxon>
        <taxon>Embryophyta</taxon>
        <taxon>Tracheophyta</taxon>
        <taxon>Spermatophyta</taxon>
        <taxon>Magnoliopsida</taxon>
        <taxon>eudicotyledons</taxon>
        <taxon>Gunneridae</taxon>
        <taxon>Pentapetalae</taxon>
        <taxon>asterids</taxon>
        <taxon>campanulids</taxon>
        <taxon>Asterales</taxon>
        <taxon>Asteraceae</taxon>
        <taxon>Asteroideae</taxon>
        <taxon>Anthemideae</taxon>
        <taxon>Anthemidinae</taxon>
        <taxon>Tanacetum</taxon>
    </lineage>
</organism>
<comment type="caution">
    <text evidence="2">The sequence shown here is derived from an EMBL/GenBank/DDBJ whole genome shotgun (WGS) entry which is preliminary data.</text>
</comment>
<feature type="region of interest" description="Disordered" evidence="1">
    <location>
        <begin position="819"/>
        <end position="896"/>
    </location>
</feature>
<evidence type="ECO:0000313" key="2">
    <source>
        <dbReference type="EMBL" id="GEU48354.1"/>
    </source>
</evidence>
<sequence length="1165" mass="132554">MELYMMHRQHGRMILESVENGPLIWPTIEKNGVTRPRKHSELTPAEALQADCDVKAINIILQGLPNEIYALVSLNKVSKDLWEIIQLLMQGTSLTKQERECKQYDEFDKFAYKKGETLREFYLRFSLPLNDLNIYNVKLEQFQLHAYLEQHEFYANEVRLMHERNLDPLALVSTHQMTHLNITQPINHQHLFYSLIHPMIINHQFNVYLPQPSLSQLEYVPTVNQQQQPEFSPLDLGLNVPVFKYGGDPFDAINHIMSFLTSVVTSRYPTTNNQLRNSSNPRQQATINDGRVTLQPVQGRQTTFAAEEGHMSKQCTQPERKQDDSWFKDKVLLVQAQVNGQILHEEELAFLADPEIPEASFSESFSMLELLYYDIAPQMTLPLIYENEGVTQTVITHNVAYQVDDLDAYESDCDELNTAKVALMANLSQYGSDVLTENTYTIEIPDFEETLMLAEESRLKMLLKQQDPMVLEKKVNTKLVDYAIQEGSCRPTKVEVPKKLSKVSMVNTSLKKLKHHLAGFDVVVKERTMTTAITEGTDNSVSNQSALSFDHYFELNELKAQSQEKDTIINKLKERIKSLSGNKNTDKVKKNIEEIETINIELDHRVSKLIAENEHLKQTYKQLYNSIKPTRVRSKEQCDALNNQVNQKFVEISDSNRSRTAYRLPLPVNQKGRYRRDTIQLKTVVSTISHEYLLEFTFEYGISEDVHPELPGPEDRIMDFPKGKVGMYTKFFEFANFRIPLSQFLFDILGHYQIHLSQLSVIDMDLFNLINAPNPSKAKTGLCPRAAHEVPLLMATASRVIDMEDPDAETESFRTPFAIKKSPLEFDNDNPASPMTEGAASKVREEEEVAAMEPRSSKKHGRRGNDGADTNAPPKVLRKDYASVRPKQSTRRGKSLPIMELAAGTTLITPTDTKGVNDPDPLSYAKLQPHLEQSMTQMGRDQQLPPGHLGRLPRCCRSHSATEQVSTLQTQVTGEERIKAAFEEFKKYEDDRVEKRCAEMDARLDAQGLRLAVMKCAESIELRHAFANVVSAGIAKGMSVGLAHGIEHGKVGRGLEVVEAYDLEANNKYLQALQELKDLKYPIVDQLESLKDAPIEVIIASLYLESDSGEDAPKWICDLLPSTSQLKIPIYPEVRDPRDPWAVKEEMLLEEAIAAKVSRTEKKKF</sequence>
<reference evidence="2" key="1">
    <citation type="journal article" date="2019" name="Sci. Rep.">
        <title>Draft genome of Tanacetum cinerariifolium, the natural source of mosquito coil.</title>
        <authorList>
            <person name="Yamashiro T."/>
            <person name="Shiraishi A."/>
            <person name="Satake H."/>
            <person name="Nakayama K."/>
        </authorList>
    </citation>
    <scope>NUCLEOTIDE SEQUENCE</scope>
</reference>
<proteinExistence type="predicted"/>
<gene>
    <name evidence="2" type="ORF">Tci_020332</name>
</gene>
<name>A0A6L2KKH8_TANCI</name>
<protein>
    <submittedName>
        <fullName evidence="2">Transposase (Putative), gypsy type</fullName>
    </submittedName>
</protein>